<dbReference type="GO" id="GO:0006325">
    <property type="term" value="P:chromatin organization"/>
    <property type="evidence" value="ECO:0007669"/>
    <property type="project" value="UniProtKB-ARBA"/>
</dbReference>
<dbReference type="InterPro" id="IPR014001">
    <property type="entry name" value="Helicase_ATP-bd"/>
</dbReference>
<protein>
    <submittedName>
        <fullName evidence="14">P-loop containing nucleoside triphosphate hydrolase</fullName>
    </submittedName>
</protein>
<evidence type="ECO:0000256" key="5">
    <source>
        <dbReference type="ARBA" id="ARBA00022741"/>
    </source>
</evidence>
<dbReference type="InterPro" id="IPR001487">
    <property type="entry name" value="Bromodomain"/>
</dbReference>
<dbReference type="SUPFAM" id="SSF47370">
    <property type="entry name" value="Bromodomain"/>
    <property type="match status" value="1"/>
</dbReference>
<feature type="region of interest" description="Disordered" evidence="10">
    <location>
        <begin position="136"/>
        <end position="363"/>
    </location>
</feature>
<dbReference type="PROSITE" id="PS00105">
    <property type="entry name" value="AA_TRANSFER_CLASS_1"/>
    <property type="match status" value="1"/>
</dbReference>
<dbReference type="STRING" id="2282107.A0A286UNF7"/>
<dbReference type="EMBL" id="NBII01000003">
    <property type="protein sequence ID" value="PAV21079.1"/>
    <property type="molecule type" value="Genomic_DNA"/>
</dbReference>
<feature type="compositionally biased region" description="Basic and acidic residues" evidence="10">
    <location>
        <begin position="155"/>
        <end position="165"/>
    </location>
</feature>
<dbReference type="SUPFAM" id="SSF53383">
    <property type="entry name" value="PLP-dependent transferases"/>
    <property type="match status" value="1"/>
</dbReference>
<dbReference type="GO" id="GO:0016787">
    <property type="term" value="F:hydrolase activity"/>
    <property type="evidence" value="ECO:0007669"/>
    <property type="project" value="UniProtKB-KW"/>
</dbReference>
<dbReference type="PANTHER" id="PTHR46383">
    <property type="entry name" value="ASPARTATE AMINOTRANSFERASE"/>
    <property type="match status" value="1"/>
</dbReference>
<feature type="compositionally biased region" description="Basic and acidic residues" evidence="10">
    <location>
        <begin position="277"/>
        <end position="302"/>
    </location>
</feature>
<evidence type="ECO:0000256" key="7">
    <source>
        <dbReference type="ARBA" id="ARBA00022898"/>
    </source>
</evidence>
<feature type="domain" description="Helicase C-terminal" evidence="13">
    <location>
        <begin position="1883"/>
        <end position="2039"/>
    </location>
</feature>
<dbReference type="Gene3D" id="3.40.50.300">
    <property type="entry name" value="P-loop containing nucleotide triphosphate hydrolases"/>
    <property type="match status" value="2"/>
</dbReference>
<dbReference type="Proteomes" id="UP000217199">
    <property type="component" value="Unassembled WGS sequence"/>
</dbReference>
<dbReference type="CDD" id="cd00609">
    <property type="entry name" value="AAT_like"/>
    <property type="match status" value="1"/>
</dbReference>
<dbReference type="PROSITE" id="PS51194">
    <property type="entry name" value="HELICASE_CTER"/>
    <property type="match status" value="1"/>
</dbReference>
<dbReference type="InterPro" id="IPR036427">
    <property type="entry name" value="Bromodomain-like_sf"/>
</dbReference>
<evidence type="ECO:0000256" key="10">
    <source>
        <dbReference type="SAM" id="MobiDB-lite"/>
    </source>
</evidence>
<feature type="compositionally biased region" description="Polar residues" evidence="10">
    <location>
        <begin position="1140"/>
        <end position="1149"/>
    </location>
</feature>
<feature type="region of interest" description="Disordered" evidence="10">
    <location>
        <begin position="1726"/>
        <end position="1751"/>
    </location>
</feature>
<dbReference type="InterPro" id="IPR015424">
    <property type="entry name" value="PyrdxlP-dep_Trfase"/>
</dbReference>
<evidence type="ECO:0000256" key="6">
    <source>
        <dbReference type="ARBA" id="ARBA00022840"/>
    </source>
</evidence>
<feature type="region of interest" description="Disordered" evidence="10">
    <location>
        <begin position="1122"/>
        <end position="1159"/>
    </location>
</feature>
<dbReference type="SMART" id="SM00297">
    <property type="entry name" value="BROMO"/>
    <property type="match status" value="1"/>
</dbReference>
<dbReference type="OrthoDB" id="4726at2759"/>
<keyword evidence="3" id="KW-0032">Aminotransferase</keyword>
<keyword evidence="7" id="KW-0663">Pyridoxal phosphate</keyword>
<evidence type="ECO:0000313" key="15">
    <source>
        <dbReference type="Proteomes" id="UP000217199"/>
    </source>
</evidence>
<dbReference type="InterPro" id="IPR001650">
    <property type="entry name" value="Helicase_C-like"/>
</dbReference>
<feature type="compositionally biased region" description="Low complexity" evidence="10">
    <location>
        <begin position="1124"/>
        <end position="1139"/>
    </location>
</feature>
<evidence type="ECO:0000259" key="13">
    <source>
        <dbReference type="PROSITE" id="PS51194"/>
    </source>
</evidence>
<keyword evidence="8 9" id="KW-0103">Bromodomain</keyword>
<keyword evidence="15" id="KW-1185">Reference proteome</keyword>
<dbReference type="Pfam" id="PF00439">
    <property type="entry name" value="Bromodomain"/>
    <property type="match status" value="1"/>
</dbReference>
<dbReference type="InterPro" id="IPR011545">
    <property type="entry name" value="DEAD/DEAH_box_helicase_dom"/>
</dbReference>
<sequence length="2039" mass="224437">MSPSTGRVTRGSLAVVEEISSLSSRERLIFAQAVYEYGARQSAWNEIAKLLAKHPLISKPKNFFTAQSCASIYSHLMKEAEIERTDLCEAKKSPLNAQLARRFYSERIVELKKAIASEESRFKTLVREIDDIRSGKWDGRIKTSPSPATGNLDVHPPDEASKDEPIQDSQPDASMTLVKSDDEEKIDEPPSEQPFIERDEGLNTATPVGHEQEGDTPTPSSAVPETPILKSPKRSKKSRIDNLRNKSKKPEGQVENHSRTKEERLDEEGSSEIVLDVETRSPREDNSPHASPNEEHISEPRSRGSTPEVTERREGKRRASETETTDTREKKRIREESEPVDDADSPATPSTAGFRSTKDSKERKRFQGVIGMVHSQISSHRNVKRPMDLKTIKNRVRDGVINNSAEYQRDIYLMFANSLMYNRPNSDIYVMAEEMMHDSEAHIQNLQQSEAFTARTRIDHSCQSIIEIYVIMTSQNIGFQLSSAVRNTASPPIPQAYKWAALYSPTDDRPLIDMSQGAPKAPPPLRVLDALGKSASDPLTCGYCPMTGEPQLRTALVEEMKYIYGSDSDIVPEDVALTAGCNMAFITSIMALADTGDEVILPVPWYFNHEMTLQMLGIKAVALQTNAADKFLPSPERCSELITPKTRAIVLVTPNNPTGAIYPPPLIHAFALLAKKFNIALIVDETYRDFITAGAPHSLFTPGSLQRSSNLDLPGDWSWRRHFIHLFSFSKSYSIPGHRLGAVVASSEVMEQIGTVLDCIQICPPRHVQLALHPLLPGLRSFIRETALALEHRHQLFKSLLPKDWELGSQGGYYAFVKHPFRGVSSTDVCRKMATYFGVVTLPVAFFIPQQQLVEPHENDSERDQWIRFSIANVDDANIAMSVLNLELKQMEGTTRFVPKTFILFPFSATWGTDDLAVIKKAIYQRIKPEGNVNKDVQPGSIIAERISECEMCGIKPCEGMVQYVLMKLECSEDKVKDLLEFFYKEENSGLVAKVHDINSEEDNAMKTEMHQLHEGYCGHKDHNKLLMPNLETFSEPPEDFDLKDAVTLYSEREKENRARHTGEEVDVIKTRWSLLAHIFRAFIRGSLTDNCSDPAEPTGAGKGPGLGFRIPIGAEDREAFHASSFSSSNSDLRSTNSSPNESIPTTDSGEGKLRSGLDSIPSGVSFSQHFDDRDKRLLPNTLRGPLRSLHDDDLFISSTNGNNDGEETPGPRAIRQWAMKAQTPASSTNDSIDFALPFIGPFQDSHTLPSNNTMPNRSMTNSTHSFNIPFKSTSPVSSIGSASINTSSVDYSSASFEAQIKNSSIIRDLVDRLTRCEITNREIQRELAEVHGKINLLVERSLASLNSEPEFKNPFAPSASASRSLTPSGGFGNTQMASQVGPLAKHDDLSQLSNRINSLTTSVGQLLALQTQQHVTNLQQTFPPQGPLGLSQPTLDIAPNQGPPAPNILAQGIPNRPDLRPSPRVPNPPMRTWSAGTIDLLLRTPTDPVNRPDSMHRDKRRSVAVVMRRDSAGISDSSGDHWPGQGGSPRDPGPIATKWEHLPLAPELLRSLNKFGVGPPNKIQQRALPFLLRGSDIIAQAPPTQERIAAYVIPAIHVAVTYMNQRGLSRGPIVVLISTTVDQATQSARMIRDLGGPIGVRSALGVGAVSPDNDCSHEIRLLQQNTPHILCGTPQKLHALFSAPGGVSGSEVRFLVLDEVDQLIARNLHEFVFNIVKLLPPPRSRGVSGLTPGPSPAPPPTAQFNPLDSPVFSQNNGRRFSAINTNASVSEISPSSTPQIERQTALFSNTVPQDVLNLANSIQLKEPVRVLVRRDGNVTHTESNQGTKGLRQFYLYLAFTASGARSDPSTMNTGGGHGIIGSGRGASSSAEAAQAREWKLDALVDLLDDLDIPQIIVHVGGLNALDNVVAKLTSRSFEAVPLHSDMSAGTKLAALNQFRSSTGTMLKQPAKKVLVVYDVQVKAPDVFNVPLVVNYDLPQAVEEYAHRVAPAIATNYSKAGVVVNFVTATGGDVEMLRSIECFYKIKCPEVPLSLRDLF</sequence>
<feature type="compositionally biased region" description="Acidic residues" evidence="10">
    <location>
        <begin position="181"/>
        <end position="190"/>
    </location>
</feature>
<evidence type="ECO:0000256" key="1">
    <source>
        <dbReference type="ARBA" id="ARBA00001933"/>
    </source>
</evidence>
<keyword evidence="4" id="KW-0808">Transferase</keyword>
<dbReference type="PANTHER" id="PTHR46383:SF1">
    <property type="entry name" value="ASPARTATE AMINOTRANSFERASE"/>
    <property type="match status" value="1"/>
</dbReference>
<comment type="cofactor">
    <cofactor evidence="1">
        <name>pyridoxal 5'-phosphate</name>
        <dbReference type="ChEBI" id="CHEBI:597326"/>
    </cofactor>
</comment>
<dbReference type="InterPro" id="IPR027417">
    <property type="entry name" value="P-loop_NTPase"/>
</dbReference>
<evidence type="ECO:0000259" key="12">
    <source>
        <dbReference type="PROSITE" id="PS51192"/>
    </source>
</evidence>
<keyword evidence="6" id="KW-0067">ATP-binding</keyword>
<evidence type="ECO:0000256" key="3">
    <source>
        <dbReference type="ARBA" id="ARBA00022576"/>
    </source>
</evidence>
<dbReference type="Pfam" id="PF00271">
    <property type="entry name" value="Helicase_C"/>
    <property type="match status" value="1"/>
</dbReference>
<dbReference type="Pfam" id="PF00155">
    <property type="entry name" value="Aminotran_1_2"/>
    <property type="match status" value="1"/>
</dbReference>
<dbReference type="GO" id="GO:0006520">
    <property type="term" value="P:amino acid metabolic process"/>
    <property type="evidence" value="ECO:0007669"/>
    <property type="project" value="InterPro"/>
</dbReference>
<comment type="similarity">
    <text evidence="2">Belongs to the class-I pyridoxal-phosphate-dependent aminotransferase family.</text>
</comment>
<evidence type="ECO:0000256" key="4">
    <source>
        <dbReference type="ARBA" id="ARBA00022679"/>
    </source>
</evidence>
<feature type="compositionally biased region" description="Basic and acidic residues" evidence="10">
    <location>
        <begin position="309"/>
        <end position="337"/>
    </location>
</feature>
<name>A0A286UNF7_9AGAM</name>
<dbReference type="GO" id="GO:0008483">
    <property type="term" value="F:transaminase activity"/>
    <property type="evidence" value="ECO:0007669"/>
    <property type="project" value="UniProtKB-KW"/>
</dbReference>
<feature type="domain" description="Helicase ATP-binding" evidence="12">
    <location>
        <begin position="1569"/>
        <end position="1810"/>
    </location>
</feature>
<evidence type="ECO:0000259" key="11">
    <source>
        <dbReference type="PROSITE" id="PS50014"/>
    </source>
</evidence>
<dbReference type="InterPro" id="IPR050596">
    <property type="entry name" value="AspAT/PAT-like"/>
</dbReference>
<dbReference type="PRINTS" id="PR00503">
    <property type="entry name" value="BROMODOMAIN"/>
</dbReference>
<dbReference type="GO" id="GO:0003676">
    <property type="term" value="F:nucleic acid binding"/>
    <property type="evidence" value="ECO:0007669"/>
    <property type="project" value="InterPro"/>
</dbReference>
<feature type="region of interest" description="Disordered" evidence="10">
    <location>
        <begin position="1355"/>
        <end position="1378"/>
    </location>
</feature>
<feature type="domain" description="Bromo" evidence="11">
    <location>
        <begin position="380"/>
        <end position="429"/>
    </location>
</feature>
<accession>A0A286UNF7</accession>
<reference evidence="14 15" key="1">
    <citation type="journal article" date="2017" name="Mol. Ecol.">
        <title>Comparative and population genomic landscape of Phellinus noxius: A hypervariable fungus causing root rot in trees.</title>
        <authorList>
            <person name="Chung C.L."/>
            <person name="Lee T.J."/>
            <person name="Akiba M."/>
            <person name="Lee H.H."/>
            <person name="Kuo T.H."/>
            <person name="Liu D."/>
            <person name="Ke H.M."/>
            <person name="Yokoi T."/>
            <person name="Roa M.B."/>
            <person name="Lu M.J."/>
            <person name="Chang Y.Y."/>
            <person name="Ann P.J."/>
            <person name="Tsai J.N."/>
            <person name="Chen C.Y."/>
            <person name="Tzean S.S."/>
            <person name="Ota Y."/>
            <person name="Hattori T."/>
            <person name="Sahashi N."/>
            <person name="Liou R.F."/>
            <person name="Kikuchi T."/>
            <person name="Tsai I.J."/>
        </authorList>
    </citation>
    <scope>NUCLEOTIDE SEQUENCE [LARGE SCALE GENOMIC DNA]</scope>
    <source>
        <strain evidence="14 15">FFPRI411160</strain>
    </source>
</reference>
<feature type="compositionally biased region" description="Basic and acidic residues" evidence="10">
    <location>
        <begin position="238"/>
        <end position="264"/>
    </location>
</feature>
<organism evidence="14 15">
    <name type="scientific">Pyrrhoderma noxium</name>
    <dbReference type="NCBI Taxonomy" id="2282107"/>
    <lineage>
        <taxon>Eukaryota</taxon>
        <taxon>Fungi</taxon>
        <taxon>Dikarya</taxon>
        <taxon>Basidiomycota</taxon>
        <taxon>Agaricomycotina</taxon>
        <taxon>Agaricomycetes</taxon>
        <taxon>Hymenochaetales</taxon>
        <taxon>Hymenochaetaceae</taxon>
        <taxon>Pyrrhoderma</taxon>
    </lineage>
</organism>
<dbReference type="InterPro" id="IPR015421">
    <property type="entry name" value="PyrdxlP-dep_Trfase_major"/>
</dbReference>
<dbReference type="NCBIfam" id="NF005732">
    <property type="entry name" value="PRK07550.1"/>
    <property type="match status" value="1"/>
</dbReference>
<dbReference type="SUPFAM" id="SSF52540">
    <property type="entry name" value="P-loop containing nucleoside triphosphate hydrolases"/>
    <property type="match status" value="2"/>
</dbReference>
<keyword evidence="5" id="KW-0547">Nucleotide-binding</keyword>
<keyword evidence="14" id="KW-0378">Hydrolase</keyword>
<dbReference type="Gene3D" id="1.20.920.10">
    <property type="entry name" value="Bromodomain-like"/>
    <property type="match status" value="1"/>
</dbReference>
<proteinExistence type="inferred from homology"/>
<dbReference type="Pfam" id="PF00270">
    <property type="entry name" value="DEAD"/>
    <property type="match status" value="1"/>
</dbReference>
<dbReference type="Gene3D" id="3.40.640.10">
    <property type="entry name" value="Type I PLP-dependent aspartate aminotransferase-like (Major domain)"/>
    <property type="match status" value="1"/>
</dbReference>
<evidence type="ECO:0000256" key="2">
    <source>
        <dbReference type="ARBA" id="ARBA00007441"/>
    </source>
</evidence>
<dbReference type="PROSITE" id="PS51192">
    <property type="entry name" value="HELICASE_ATP_BIND_1"/>
    <property type="match status" value="1"/>
</dbReference>
<dbReference type="InParanoid" id="A0A286UNF7"/>
<dbReference type="SMART" id="SM00487">
    <property type="entry name" value="DEXDc"/>
    <property type="match status" value="1"/>
</dbReference>
<dbReference type="GO" id="GO:0005524">
    <property type="term" value="F:ATP binding"/>
    <property type="evidence" value="ECO:0007669"/>
    <property type="project" value="UniProtKB-KW"/>
</dbReference>
<dbReference type="GO" id="GO:0030170">
    <property type="term" value="F:pyridoxal phosphate binding"/>
    <property type="evidence" value="ECO:0007669"/>
    <property type="project" value="InterPro"/>
</dbReference>
<dbReference type="InterPro" id="IPR004839">
    <property type="entry name" value="Aminotransferase_I/II_large"/>
</dbReference>
<feature type="region of interest" description="Disordered" evidence="10">
    <location>
        <begin position="1420"/>
        <end position="1534"/>
    </location>
</feature>
<evidence type="ECO:0000256" key="9">
    <source>
        <dbReference type="PROSITE-ProRule" id="PRU00035"/>
    </source>
</evidence>
<evidence type="ECO:0000256" key="8">
    <source>
        <dbReference type="ARBA" id="ARBA00023117"/>
    </source>
</evidence>
<dbReference type="PROSITE" id="PS50014">
    <property type="entry name" value="BROMODOMAIN_2"/>
    <property type="match status" value="1"/>
</dbReference>
<feature type="compositionally biased region" description="Polar residues" evidence="10">
    <location>
        <begin position="1360"/>
        <end position="1378"/>
    </location>
</feature>
<evidence type="ECO:0000313" key="14">
    <source>
        <dbReference type="EMBL" id="PAV21079.1"/>
    </source>
</evidence>
<comment type="caution">
    <text evidence="14">The sequence shown here is derived from an EMBL/GenBank/DDBJ whole genome shotgun (WGS) entry which is preliminary data.</text>
</comment>
<dbReference type="InterPro" id="IPR004838">
    <property type="entry name" value="NHTrfase_class1_PyrdxlP-BS"/>
</dbReference>
<gene>
    <name evidence="14" type="ORF">PNOK_0370600</name>
</gene>